<accession>A0A9K3IAI7</accession>
<keyword evidence="2" id="KW-1185">Reference proteome</keyword>
<reference evidence="1" key="2">
    <citation type="submission" date="2020-06" db="EMBL/GenBank/DDBJ databases">
        <title>Helianthus annuus Genome sequencing and assembly Release 2.</title>
        <authorList>
            <person name="Gouzy J."/>
            <person name="Langlade N."/>
            <person name="Munos S."/>
        </authorList>
    </citation>
    <scope>NUCLEOTIDE SEQUENCE</scope>
    <source>
        <tissue evidence="1">Leaves</tissue>
    </source>
</reference>
<comment type="caution">
    <text evidence="1">The sequence shown here is derived from an EMBL/GenBank/DDBJ whole genome shotgun (WGS) entry which is preliminary data.</text>
</comment>
<evidence type="ECO:0000313" key="2">
    <source>
        <dbReference type="Proteomes" id="UP000215914"/>
    </source>
</evidence>
<evidence type="ECO:0000313" key="1">
    <source>
        <dbReference type="EMBL" id="KAF5793368.1"/>
    </source>
</evidence>
<proteinExistence type="predicted"/>
<protein>
    <submittedName>
        <fullName evidence="1">Uncharacterized protein</fullName>
    </submittedName>
</protein>
<organism evidence="1 2">
    <name type="scientific">Helianthus annuus</name>
    <name type="common">Common sunflower</name>
    <dbReference type="NCBI Taxonomy" id="4232"/>
    <lineage>
        <taxon>Eukaryota</taxon>
        <taxon>Viridiplantae</taxon>
        <taxon>Streptophyta</taxon>
        <taxon>Embryophyta</taxon>
        <taxon>Tracheophyta</taxon>
        <taxon>Spermatophyta</taxon>
        <taxon>Magnoliopsida</taxon>
        <taxon>eudicotyledons</taxon>
        <taxon>Gunneridae</taxon>
        <taxon>Pentapetalae</taxon>
        <taxon>asterids</taxon>
        <taxon>campanulids</taxon>
        <taxon>Asterales</taxon>
        <taxon>Asteraceae</taxon>
        <taxon>Asteroideae</taxon>
        <taxon>Heliantheae alliance</taxon>
        <taxon>Heliantheae</taxon>
        <taxon>Helianthus</taxon>
    </lineage>
</organism>
<dbReference type="AlphaFoldDB" id="A0A9K3IAI7"/>
<dbReference type="Proteomes" id="UP000215914">
    <property type="component" value="Unassembled WGS sequence"/>
</dbReference>
<name>A0A9K3IAI7_HELAN</name>
<reference evidence="1" key="1">
    <citation type="journal article" date="2017" name="Nature">
        <title>The sunflower genome provides insights into oil metabolism, flowering and Asterid evolution.</title>
        <authorList>
            <person name="Badouin H."/>
            <person name="Gouzy J."/>
            <person name="Grassa C.J."/>
            <person name="Murat F."/>
            <person name="Staton S.E."/>
            <person name="Cottret L."/>
            <person name="Lelandais-Briere C."/>
            <person name="Owens G.L."/>
            <person name="Carrere S."/>
            <person name="Mayjonade B."/>
            <person name="Legrand L."/>
            <person name="Gill N."/>
            <person name="Kane N.C."/>
            <person name="Bowers J.E."/>
            <person name="Hubner S."/>
            <person name="Bellec A."/>
            <person name="Berard A."/>
            <person name="Berges H."/>
            <person name="Blanchet N."/>
            <person name="Boniface M.C."/>
            <person name="Brunel D."/>
            <person name="Catrice O."/>
            <person name="Chaidir N."/>
            <person name="Claudel C."/>
            <person name="Donnadieu C."/>
            <person name="Faraut T."/>
            <person name="Fievet G."/>
            <person name="Helmstetter N."/>
            <person name="King M."/>
            <person name="Knapp S.J."/>
            <person name="Lai Z."/>
            <person name="Le Paslier M.C."/>
            <person name="Lippi Y."/>
            <person name="Lorenzon L."/>
            <person name="Mandel J.R."/>
            <person name="Marage G."/>
            <person name="Marchand G."/>
            <person name="Marquand E."/>
            <person name="Bret-Mestries E."/>
            <person name="Morien E."/>
            <person name="Nambeesan S."/>
            <person name="Nguyen T."/>
            <person name="Pegot-Espagnet P."/>
            <person name="Pouilly N."/>
            <person name="Raftis F."/>
            <person name="Sallet E."/>
            <person name="Schiex T."/>
            <person name="Thomas J."/>
            <person name="Vandecasteele C."/>
            <person name="Vares D."/>
            <person name="Vear F."/>
            <person name="Vautrin S."/>
            <person name="Crespi M."/>
            <person name="Mangin B."/>
            <person name="Burke J.M."/>
            <person name="Salse J."/>
            <person name="Munos S."/>
            <person name="Vincourt P."/>
            <person name="Rieseberg L.H."/>
            <person name="Langlade N.B."/>
        </authorList>
    </citation>
    <scope>NUCLEOTIDE SEQUENCE</scope>
    <source>
        <tissue evidence="1">Leaves</tissue>
    </source>
</reference>
<sequence length="53" mass="5770">MECLGSGFNSDGTLCSSSCQAQLIDVKGREEILIIHSKNKKLDKNVSLNVITM</sequence>
<dbReference type="EMBL" id="MNCJ02000324">
    <property type="protein sequence ID" value="KAF5793368.1"/>
    <property type="molecule type" value="Genomic_DNA"/>
</dbReference>
<gene>
    <name evidence="1" type="ORF">HanXRQr2_Chr09g0416651</name>
</gene>
<dbReference type="Gramene" id="mRNA:HanXRQr2_Chr09g0416651">
    <property type="protein sequence ID" value="mRNA:HanXRQr2_Chr09g0416651"/>
    <property type="gene ID" value="HanXRQr2_Chr09g0416651"/>
</dbReference>